<name>A0A5D0J968_9FLAO</name>
<organism evidence="2 3">
    <name type="scientific">Seonamhaeicola marinus</name>
    <dbReference type="NCBI Taxonomy" id="1912246"/>
    <lineage>
        <taxon>Bacteria</taxon>
        <taxon>Pseudomonadati</taxon>
        <taxon>Bacteroidota</taxon>
        <taxon>Flavobacteriia</taxon>
        <taxon>Flavobacteriales</taxon>
        <taxon>Flavobacteriaceae</taxon>
    </lineage>
</organism>
<feature type="transmembrane region" description="Helical" evidence="1">
    <location>
        <begin position="41"/>
        <end position="60"/>
    </location>
</feature>
<dbReference type="AlphaFoldDB" id="A0A5D0J968"/>
<reference evidence="2 3" key="1">
    <citation type="submission" date="2019-08" db="EMBL/GenBank/DDBJ databases">
        <title>Seonamhaeicola sediminis sp. nov., isolated from marine sediment.</title>
        <authorList>
            <person name="Cao W.R."/>
        </authorList>
    </citation>
    <scope>NUCLEOTIDE SEQUENCE [LARGE SCALE GENOMIC DNA]</scope>
    <source>
        <strain evidence="2 3">B011</strain>
    </source>
</reference>
<comment type="caution">
    <text evidence="2">The sequence shown here is derived from an EMBL/GenBank/DDBJ whole genome shotgun (WGS) entry which is preliminary data.</text>
</comment>
<keyword evidence="3" id="KW-1185">Reference proteome</keyword>
<dbReference type="EMBL" id="VSDQ01000163">
    <property type="protein sequence ID" value="TYA92284.1"/>
    <property type="molecule type" value="Genomic_DNA"/>
</dbReference>
<evidence type="ECO:0000313" key="3">
    <source>
        <dbReference type="Proteomes" id="UP000323930"/>
    </source>
</evidence>
<proteinExistence type="predicted"/>
<accession>A0A5D0J968</accession>
<dbReference type="Proteomes" id="UP000323930">
    <property type="component" value="Unassembled WGS sequence"/>
</dbReference>
<keyword evidence="1" id="KW-0472">Membrane</keyword>
<dbReference type="RefSeq" id="WP_148539890.1">
    <property type="nucleotide sequence ID" value="NZ_VSDQ01000163.1"/>
</dbReference>
<protein>
    <submittedName>
        <fullName evidence="2">Uncharacterized protein</fullName>
    </submittedName>
</protein>
<keyword evidence="1" id="KW-1133">Transmembrane helix</keyword>
<evidence type="ECO:0000313" key="2">
    <source>
        <dbReference type="EMBL" id="TYA92284.1"/>
    </source>
</evidence>
<gene>
    <name evidence="2" type="ORF">FUA24_02300</name>
</gene>
<sequence>MDNNTRKETKSTVFSNTEKELLKKRILKSVSVLQRRRRIRYASSIAASIIVLIGFGYYQFLYNPKPDILEFVNTNENNSKSLKEIDFTTIVLSENNGVKIDGINSTVVYS</sequence>
<keyword evidence="1" id="KW-0812">Transmembrane</keyword>
<evidence type="ECO:0000256" key="1">
    <source>
        <dbReference type="SAM" id="Phobius"/>
    </source>
</evidence>